<dbReference type="InterPro" id="IPR029058">
    <property type="entry name" value="AB_hydrolase_fold"/>
</dbReference>
<dbReference type="SUPFAM" id="SSF53474">
    <property type="entry name" value="alpha/beta-Hydrolases"/>
    <property type="match status" value="1"/>
</dbReference>
<keyword evidence="2" id="KW-1185">Reference proteome</keyword>
<dbReference type="EMBL" id="JACJVO010000040">
    <property type="protein sequence ID" value="MBB6735001.1"/>
    <property type="molecule type" value="Genomic_DNA"/>
</dbReference>
<name>A0A7X0SRY9_9BACL</name>
<reference evidence="1 2" key="1">
    <citation type="submission" date="2020-08" db="EMBL/GenBank/DDBJ databases">
        <title>Cohnella phylogeny.</title>
        <authorList>
            <person name="Dunlap C."/>
        </authorList>
    </citation>
    <scope>NUCLEOTIDE SEQUENCE [LARGE SCALE GENOMIC DNA]</scope>
    <source>
        <strain evidence="1 2">CBP 2801</strain>
    </source>
</reference>
<accession>A0A7X0SRY9</accession>
<dbReference type="AlphaFoldDB" id="A0A7X0SRY9"/>
<dbReference type="Gene3D" id="3.40.50.1820">
    <property type="entry name" value="alpha/beta hydrolase"/>
    <property type="match status" value="1"/>
</dbReference>
<evidence type="ECO:0000313" key="1">
    <source>
        <dbReference type="EMBL" id="MBB6735001.1"/>
    </source>
</evidence>
<dbReference type="Proteomes" id="UP000564644">
    <property type="component" value="Unassembled WGS sequence"/>
</dbReference>
<sequence length="244" mass="26850">MGNELGLYLLGGLKTAPLFMEGMRLALHERLKAAGEGVHSRLLLPYGDWSRQAVPQLWEIRRDMRRTPHRTARSTGGRRALLAIDEEERSSGVPAPGRRILIGHSGGGVAAVHAAQTLWEREGGQPCPVVLVGSPRIRIPERLRAATLYIHAEGRTPGRSADPVARIGSFGGWTVSDRSRLPVWRAGKFAPENAVSVPVIGGHADYFRDRTPFVDPQGRSNLDRLLEIVWPWLCSRLGLIPEST</sequence>
<organism evidence="1 2">
    <name type="scientific">Cohnella zeiphila</name>
    <dbReference type="NCBI Taxonomy" id="2761120"/>
    <lineage>
        <taxon>Bacteria</taxon>
        <taxon>Bacillati</taxon>
        <taxon>Bacillota</taxon>
        <taxon>Bacilli</taxon>
        <taxon>Bacillales</taxon>
        <taxon>Paenibacillaceae</taxon>
        <taxon>Cohnella</taxon>
    </lineage>
</organism>
<dbReference type="RefSeq" id="WP_185132659.1">
    <property type="nucleotide sequence ID" value="NZ_JACJVO010000040.1"/>
</dbReference>
<proteinExistence type="predicted"/>
<evidence type="ECO:0000313" key="2">
    <source>
        <dbReference type="Proteomes" id="UP000564644"/>
    </source>
</evidence>
<gene>
    <name evidence="1" type="ORF">H7C18_29220</name>
</gene>
<evidence type="ECO:0008006" key="3">
    <source>
        <dbReference type="Google" id="ProtNLM"/>
    </source>
</evidence>
<protein>
    <recommendedName>
        <fullName evidence="3">Alpha/beta hydrolase</fullName>
    </recommendedName>
</protein>
<comment type="caution">
    <text evidence="1">The sequence shown here is derived from an EMBL/GenBank/DDBJ whole genome shotgun (WGS) entry which is preliminary data.</text>
</comment>